<accession>A0AB38FRP9</accession>
<evidence type="ECO:0000313" key="2">
    <source>
        <dbReference type="Proteomes" id="UP000251313"/>
    </source>
</evidence>
<dbReference type="Proteomes" id="UP000251313">
    <property type="component" value="Unassembled WGS sequence"/>
</dbReference>
<evidence type="ECO:0000313" key="1">
    <source>
        <dbReference type="EMBL" id="SQA60419.1"/>
    </source>
</evidence>
<name>A0AB38FRP9_9ENTR</name>
<organism evidence="1 2">
    <name type="scientific">Yokenella regensburgei</name>
    <dbReference type="NCBI Taxonomy" id="158877"/>
    <lineage>
        <taxon>Bacteria</taxon>
        <taxon>Pseudomonadati</taxon>
        <taxon>Pseudomonadota</taxon>
        <taxon>Gammaproteobacteria</taxon>
        <taxon>Enterobacterales</taxon>
        <taxon>Enterobacteriaceae</taxon>
        <taxon>Yokenella</taxon>
    </lineage>
</organism>
<gene>
    <name evidence="1" type="ORF">NCTC11967_00603</name>
</gene>
<protein>
    <submittedName>
        <fullName evidence="1">Uncharacterized protein</fullName>
    </submittedName>
</protein>
<dbReference type="AlphaFoldDB" id="A0AB38FRP9"/>
<proteinExistence type="predicted"/>
<sequence length="39" mass="4276">MEFTPPSVDTGNDLQTIAPETLLALIITATMLEYSLSMF</sequence>
<dbReference type="EMBL" id="UAVL01000001">
    <property type="protein sequence ID" value="SQA60419.1"/>
    <property type="molecule type" value="Genomic_DNA"/>
</dbReference>
<reference evidence="1 2" key="1">
    <citation type="submission" date="2018-06" db="EMBL/GenBank/DDBJ databases">
        <authorList>
            <consortium name="Pathogen Informatics"/>
            <person name="Doyle S."/>
        </authorList>
    </citation>
    <scope>NUCLEOTIDE SEQUENCE [LARGE SCALE GENOMIC DNA]</scope>
    <source>
        <strain evidence="1 2">NCTC11967</strain>
    </source>
</reference>
<comment type="caution">
    <text evidence="1">The sequence shown here is derived from an EMBL/GenBank/DDBJ whole genome shotgun (WGS) entry which is preliminary data.</text>
</comment>